<feature type="signal peptide" evidence="1">
    <location>
        <begin position="1"/>
        <end position="19"/>
    </location>
</feature>
<evidence type="ECO:0000313" key="2">
    <source>
        <dbReference type="EMBL" id="TWI02327.1"/>
    </source>
</evidence>
<accession>A0ABY3FMA7</accession>
<name>A0ABY3FMA7_9FLAO</name>
<proteinExistence type="predicted"/>
<keyword evidence="1" id="KW-0732">Signal</keyword>
<dbReference type="Proteomes" id="UP000317519">
    <property type="component" value="Unassembled WGS sequence"/>
</dbReference>
<comment type="caution">
    <text evidence="2">The sequence shown here is derived from an EMBL/GenBank/DDBJ whole genome shotgun (WGS) entry which is preliminary data.</text>
</comment>
<evidence type="ECO:0008006" key="4">
    <source>
        <dbReference type="Google" id="ProtNLM"/>
    </source>
</evidence>
<protein>
    <recommendedName>
        <fullName evidence="4">Sporulation related protein</fullName>
    </recommendedName>
</protein>
<organism evidence="2 3">
    <name type="scientific">Flavobacterium tiangeerense</name>
    <dbReference type="NCBI Taxonomy" id="459471"/>
    <lineage>
        <taxon>Bacteria</taxon>
        <taxon>Pseudomonadati</taxon>
        <taxon>Bacteroidota</taxon>
        <taxon>Flavobacteriia</taxon>
        <taxon>Flavobacteriales</taxon>
        <taxon>Flavobacteriaceae</taxon>
        <taxon>Flavobacterium</taxon>
    </lineage>
</organism>
<evidence type="ECO:0000313" key="3">
    <source>
        <dbReference type="Proteomes" id="UP000317519"/>
    </source>
</evidence>
<gene>
    <name evidence="2" type="ORF">IQ05_00571</name>
</gene>
<feature type="chain" id="PRO_5045503494" description="Sporulation related protein" evidence="1">
    <location>
        <begin position="20"/>
        <end position="129"/>
    </location>
</feature>
<dbReference type="RefSeq" id="WP_144889583.1">
    <property type="nucleotide sequence ID" value="NZ_VLKO01000002.1"/>
</dbReference>
<keyword evidence="3" id="KW-1185">Reference proteome</keyword>
<sequence>MRILSLKASLIALISTAFFHSKSTAQQQNISIKQDSKFEQLLTEKRKTNQSNTVNDRFKIQIYSGDSEKAKSTLNEFRQEFNDIEGTIVFFAPNYKVWIGNFKSRIEAERHIVAIKKKYPNLNLIRPNK</sequence>
<reference evidence="2 3" key="1">
    <citation type="journal article" date="2015" name="Stand. Genomic Sci.">
        <title>Genomic Encyclopedia of Bacterial and Archaeal Type Strains, Phase III: the genomes of soil and plant-associated and newly described type strains.</title>
        <authorList>
            <person name="Whitman W.B."/>
            <person name="Woyke T."/>
            <person name="Klenk H.P."/>
            <person name="Zhou Y."/>
            <person name="Lilburn T.G."/>
            <person name="Beck B.J."/>
            <person name="De Vos P."/>
            <person name="Vandamme P."/>
            <person name="Eisen J.A."/>
            <person name="Garrity G."/>
            <person name="Hugenholtz P."/>
            <person name="Kyrpides N.C."/>
        </authorList>
    </citation>
    <scope>NUCLEOTIDE SEQUENCE [LARGE SCALE GENOMIC DNA]</scope>
    <source>
        <strain evidence="2 3">CGMCC 1.6847</strain>
    </source>
</reference>
<dbReference type="EMBL" id="VLKO01000002">
    <property type="protein sequence ID" value="TWI02327.1"/>
    <property type="molecule type" value="Genomic_DNA"/>
</dbReference>
<evidence type="ECO:0000256" key="1">
    <source>
        <dbReference type="SAM" id="SignalP"/>
    </source>
</evidence>